<feature type="compositionally biased region" description="Basic and acidic residues" evidence="1">
    <location>
        <begin position="501"/>
        <end position="514"/>
    </location>
</feature>
<feature type="compositionally biased region" description="Basic and acidic residues" evidence="1">
    <location>
        <begin position="258"/>
        <end position="298"/>
    </location>
</feature>
<feature type="region of interest" description="Disordered" evidence="1">
    <location>
        <begin position="43"/>
        <end position="404"/>
    </location>
</feature>
<protein>
    <recommendedName>
        <fullName evidence="4">Non-muscle caldesmon</fullName>
    </recommendedName>
</protein>
<feature type="compositionally biased region" description="Basic and acidic residues" evidence="1">
    <location>
        <begin position="147"/>
        <end position="191"/>
    </location>
</feature>
<feature type="compositionally biased region" description="Basic and acidic residues" evidence="1">
    <location>
        <begin position="227"/>
        <end position="242"/>
    </location>
</feature>
<dbReference type="AlphaFoldDB" id="A0AAV6GHI5"/>
<organism evidence="2 3">
    <name type="scientific">Alosa alosa</name>
    <name type="common">allis shad</name>
    <dbReference type="NCBI Taxonomy" id="278164"/>
    <lineage>
        <taxon>Eukaryota</taxon>
        <taxon>Metazoa</taxon>
        <taxon>Chordata</taxon>
        <taxon>Craniata</taxon>
        <taxon>Vertebrata</taxon>
        <taxon>Euteleostomi</taxon>
        <taxon>Actinopterygii</taxon>
        <taxon>Neopterygii</taxon>
        <taxon>Teleostei</taxon>
        <taxon>Clupei</taxon>
        <taxon>Clupeiformes</taxon>
        <taxon>Clupeoidei</taxon>
        <taxon>Clupeidae</taxon>
        <taxon>Alosa</taxon>
    </lineage>
</organism>
<accession>A0AAV6GHI5</accession>
<feature type="compositionally biased region" description="Polar residues" evidence="1">
    <location>
        <begin position="133"/>
        <end position="146"/>
    </location>
</feature>
<dbReference type="GO" id="GO:0006936">
    <property type="term" value="P:muscle contraction"/>
    <property type="evidence" value="ECO:0007669"/>
    <property type="project" value="InterPro"/>
</dbReference>
<dbReference type="GO" id="GO:0017022">
    <property type="term" value="F:myosin binding"/>
    <property type="evidence" value="ECO:0007669"/>
    <property type="project" value="InterPro"/>
</dbReference>
<feature type="compositionally biased region" description="Basic and acidic residues" evidence="1">
    <location>
        <begin position="100"/>
        <end position="111"/>
    </location>
</feature>
<feature type="region of interest" description="Disordered" evidence="1">
    <location>
        <begin position="482"/>
        <end position="540"/>
    </location>
</feature>
<keyword evidence="3" id="KW-1185">Reference proteome</keyword>
<dbReference type="PRINTS" id="PR01076">
    <property type="entry name" value="CALDESMON"/>
</dbReference>
<evidence type="ECO:0008006" key="4">
    <source>
        <dbReference type="Google" id="ProtNLM"/>
    </source>
</evidence>
<evidence type="ECO:0000313" key="3">
    <source>
        <dbReference type="Proteomes" id="UP000823561"/>
    </source>
</evidence>
<feature type="compositionally biased region" description="Basic and acidic residues" evidence="1">
    <location>
        <begin position="316"/>
        <end position="362"/>
    </location>
</feature>
<reference evidence="2" key="1">
    <citation type="submission" date="2020-10" db="EMBL/GenBank/DDBJ databases">
        <title>Chromosome-scale genome assembly of the Allis shad, Alosa alosa.</title>
        <authorList>
            <person name="Margot Z."/>
            <person name="Christophe K."/>
            <person name="Cabau C."/>
            <person name="Louis A."/>
            <person name="Berthelot C."/>
            <person name="Parey E."/>
            <person name="Roest Crollius H."/>
            <person name="Montfort J."/>
            <person name="Robinson-Rechavi M."/>
            <person name="Bucao C."/>
            <person name="Bouchez O."/>
            <person name="Gislard M."/>
            <person name="Lluch J."/>
            <person name="Milhes M."/>
            <person name="Lampietro C."/>
            <person name="Lopez Roques C."/>
            <person name="Donnadieu C."/>
            <person name="Braasch I."/>
            <person name="Desvignes T."/>
            <person name="Postlethwait J."/>
            <person name="Bobe J."/>
            <person name="Guiguen Y."/>
        </authorList>
    </citation>
    <scope>NUCLEOTIDE SEQUENCE</scope>
    <source>
        <strain evidence="2">M-15738</strain>
        <tissue evidence="2">Blood</tissue>
    </source>
</reference>
<dbReference type="PANTHER" id="PTHR18949:SF1">
    <property type="entry name" value="LYMPHOCYTE-SPECIFIC PROTEIN 1"/>
    <property type="match status" value="1"/>
</dbReference>
<name>A0AAV6GHI5_9TELE</name>
<evidence type="ECO:0000256" key="1">
    <source>
        <dbReference type="SAM" id="MobiDB-lite"/>
    </source>
</evidence>
<dbReference type="PANTHER" id="PTHR18949">
    <property type="entry name" value="CALDESMON"/>
    <property type="match status" value="1"/>
</dbReference>
<dbReference type="GO" id="GO:0005516">
    <property type="term" value="F:calmodulin binding"/>
    <property type="evidence" value="ECO:0007669"/>
    <property type="project" value="InterPro"/>
</dbReference>
<feature type="compositionally biased region" description="Polar residues" evidence="1">
    <location>
        <begin position="65"/>
        <end position="78"/>
    </location>
</feature>
<dbReference type="InterPro" id="IPR006017">
    <property type="entry name" value="Caldesmon"/>
</dbReference>
<evidence type="ECO:0000313" key="2">
    <source>
        <dbReference type="EMBL" id="KAG5273999.1"/>
    </source>
</evidence>
<dbReference type="InterPro" id="IPR006018">
    <property type="entry name" value="Caldesmon_LSP"/>
</dbReference>
<sequence>MSGALLRRNSSKLGLQNLLRVTAQRSIEDAEEIERERRRRAREAFRKEHGLSAPEGASLDAETSVEATPSAQNFTSPAKATGSVVLDEDEGFSDWTQKLGQERRLRLENGRPAEPTAERGMNGTAKHTEKIHCSSSATSARLQRSPQENENHEAVREEEETRLGSRMTEKRRKDFGRKEHSQVDKEVEQNGRRMSPIKKWGESQEGDMDEKMKKKEVKVSYTSKVLMQHESKPKNNKEEEGQLHISPSQSQPAAASEPQRRGEEAPLLETEQKLEKIRRSHQEKESQELEHLRQKQVEAEAELEELQKRRELRRRVREEEEHRKEEEEQQRQAKEEEERRHMKEEIERRRTEAAEKRMKSLNDGEEPFNALSPKSPTVKITERTESLNRSLKKSNSFKKTPPPLLLSKIDDKLEQYTHAVEISSKETKPAKAAVMDVLSPPKPVASTKSLFEAGEAWSPTAPRGQPSKETEGMKVGVADLITHWVKGSPDGSNRNSPSRPADVKPGDVLQKKNLWEIIGENSSSGKPGLGGKGNPSGKRYKFVVTGHGKYEKIPVDDEDYCDFSNGKTGEIVDH</sequence>
<feature type="compositionally biased region" description="Low complexity" evidence="1">
    <location>
        <begin position="246"/>
        <end position="257"/>
    </location>
</feature>
<dbReference type="Proteomes" id="UP000823561">
    <property type="component" value="Chromosome 11"/>
</dbReference>
<dbReference type="EMBL" id="JADWDJ010000011">
    <property type="protein sequence ID" value="KAG5273999.1"/>
    <property type="molecule type" value="Genomic_DNA"/>
</dbReference>
<dbReference type="GO" id="GO:0003779">
    <property type="term" value="F:actin binding"/>
    <property type="evidence" value="ECO:0007669"/>
    <property type="project" value="InterPro"/>
</dbReference>
<dbReference type="Pfam" id="PF02029">
    <property type="entry name" value="Caldesmon"/>
    <property type="match status" value="1"/>
</dbReference>
<proteinExistence type="predicted"/>
<gene>
    <name evidence="2" type="ORF">AALO_G00158080</name>
</gene>
<comment type="caution">
    <text evidence="2">The sequence shown here is derived from an EMBL/GenBank/DDBJ whole genome shotgun (WGS) entry which is preliminary data.</text>
</comment>